<comment type="caution">
    <text evidence="1">The sequence shown here is derived from an EMBL/GenBank/DDBJ whole genome shotgun (WGS) entry which is preliminary data.</text>
</comment>
<reference evidence="1" key="2">
    <citation type="submission" date="2022-01" db="EMBL/GenBank/DDBJ databases">
        <authorList>
            <person name="Yamashiro T."/>
            <person name="Shiraishi A."/>
            <person name="Satake H."/>
            <person name="Nakayama K."/>
        </authorList>
    </citation>
    <scope>NUCLEOTIDE SEQUENCE</scope>
</reference>
<sequence length="202" mass="22978">MKLEHRGSKEPEKTPKDEFKDLHLNLPVLEVLSHAPMYNAILDKYEKGPRRPLLTVEEGVLSRNASAVIDCRKAKIAVREGITRSVFGVKEINLGGDEVPYWTTLGWRESYGPRLSTDSIGTIPINLKGNMWELEDLIENSINWDKPLKEGDGAWHIRIELIDPDVKNQTRPSINFAHPVSRKLSAKENPSEIINLDYFHDS</sequence>
<keyword evidence="2" id="KW-1185">Reference proteome</keyword>
<gene>
    <name evidence="1" type="ORF">Tco_0655624</name>
</gene>
<dbReference type="EMBL" id="BQNB010009248">
    <property type="protein sequence ID" value="GJS60840.1"/>
    <property type="molecule type" value="Genomic_DNA"/>
</dbReference>
<dbReference type="Proteomes" id="UP001151760">
    <property type="component" value="Unassembled WGS sequence"/>
</dbReference>
<reference evidence="1" key="1">
    <citation type="journal article" date="2022" name="Int. J. Mol. Sci.">
        <title>Draft Genome of Tanacetum Coccineum: Genomic Comparison of Closely Related Tanacetum-Family Plants.</title>
        <authorList>
            <person name="Yamashiro T."/>
            <person name="Shiraishi A."/>
            <person name="Nakayama K."/>
            <person name="Satake H."/>
        </authorList>
    </citation>
    <scope>NUCLEOTIDE SEQUENCE</scope>
</reference>
<evidence type="ECO:0000313" key="2">
    <source>
        <dbReference type="Proteomes" id="UP001151760"/>
    </source>
</evidence>
<accession>A0ABQ4X6I2</accession>
<name>A0ABQ4X6I2_9ASTR</name>
<evidence type="ECO:0000313" key="1">
    <source>
        <dbReference type="EMBL" id="GJS60840.1"/>
    </source>
</evidence>
<organism evidence="1 2">
    <name type="scientific">Tanacetum coccineum</name>
    <dbReference type="NCBI Taxonomy" id="301880"/>
    <lineage>
        <taxon>Eukaryota</taxon>
        <taxon>Viridiplantae</taxon>
        <taxon>Streptophyta</taxon>
        <taxon>Embryophyta</taxon>
        <taxon>Tracheophyta</taxon>
        <taxon>Spermatophyta</taxon>
        <taxon>Magnoliopsida</taxon>
        <taxon>eudicotyledons</taxon>
        <taxon>Gunneridae</taxon>
        <taxon>Pentapetalae</taxon>
        <taxon>asterids</taxon>
        <taxon>campanulids</taxon>
        <taxon>Asterales</taxon>
        <taxon>Asteraceae</taxon>
        <taxon>Asteroideae</taxon>
        <taxon>Anthemideae</taxon>
        <taxon>Anthemidinae</taxon>
        <taxon>Tanacetum</taxon>
    </lineage>
</organism>
<proteinExistence type="predicted"/>
<protein>
    <submittedName>
        <fullName evidence="1">Uncharacterized protein</fullName>
    </submittedName>
</protein>